<keyword evidence="4" id="KW-0788">Thiol protease</keyword>
<evidence type="ECO:0000256" key="4">
    <source>
        <dbReference type="ARBA" id="ARBA00022807"/>
    </source>
</evidence>
<evidence type="ECO:0000256" key="1">
    <source>
        <dbReference type="ARBA" id="ARBA00007074"/>
    </source>
</evidence>
<name>A0ABX6IIK5_9ACTN</name>
<gene>
    <name evidence="6" type="ORF">GII31_13375</name>
</gene>
<reference evidence="6" key="1">
    <citation type="journal article" date="2021" name="Nat. Microbiol.">
        <title>Cocultivation of an ultrasmall environmental parasitic bacterium with lytic ability against bacteria associated with wastewater foams.</title>
        <authorList>
            <person name="Batinovic S."/>
            <person name="Rose J.J.A."/>
            <person name="Ratcliffe J."/>
            <person name="Seviour R.J."/>
            <person name="Petrovski S."/>
        </authorList>
    </citation>
    <scope>NUCLEOTIDE SEQUENCE</scope>
    <source>
        <strain evidence="6">CON9</strain>
    </source>
</reference>
<keyword evidence="7" id="KW-1185">Reference proteome</keyword>
<protein>
    <submittedName>
        <fullName evidence="6">Hydrolase</fullName>
    </submittedName>
</protein>
<dbReference type="PROSITE" id="PS51935">
    <property type="entry name" value="NLPC_P60"/>
    <property type="match status" value="1"/>
</dbReference>
<evidence type="ECO:0000256" key="3">
    <source>
        <dbReference type="ARBA" id="ARBA00022801"/>
    </source>
</evidence>
<keyword evidence="3 6" id="KW-0378">Hydrolase</keyword>
<dbReference type="InterPro" id="IPR038765">
    <property type="entry name" value="Papain-like_cys_pep_sf"/>
</dbReference>
<dbReference type="SUPFAM" id="SSF54001">
    <property type="entry name" value="Cysteine proteinases"/>
    <property type="match status" value="1"/>
</dbReference>
<dbReference type="EMBL" id="CP045809">
    <property type="protein sequence ID" value="QHN35715.1"/>
    <property type="molecule type" value="Genomic_DNA"/>
</dbReference>
<accession>A0ABX6IIK5</accession>
<dbReference type="InterPro" id="IPR000064">
    <property type="entry name" value="NLP_P60_dom"/>
</dbReference>
<keyword evidence="2" id="KW-0645">Protease</keyword>
<evidence type="ECO:0000256" key="2">
    <source>
        <dbReference type="ARBA" id="ARBA00022670"/>
    </source>
</evidence>
<dbReference type="PANTHER" id="PTHR47359">
    <property type="entry name" value="PEPTIDOGLYCAN DL-ENDOPEPTIDASE CWLO"/>
    <property type="match status" value="1"/>
</dbReference>
<dbReference type="PANTHER" id="PTHR47359:SF3">
    <property type="entry name" value="NLP_P60 DOMAIN-CONTAINING PROTEIN-RELATED"/>
    <property type="match status" value="1"/>
</dbReference>
<evidence type="ECO:0000259" key="5">
    <source>
        <dbReference type="PROSITE" id="PS51935"/>
    </source>
</evidence>
<dbReference type="Proteomes" id="UP001059836">
    <property type="component" value="Chromosome"/>
</dbReference>
<organism evidence="6 7">
    <name type="scientific">Gordonia pseudamarae</name>
    <dbReference type="NCBI Taxonomy" id="2831662"/>
    <lineage>
        <taxon>Bacteria</taxon>
        <taxon>Bacillati</taxon>
        <taxon>Actinomycetota</taxon>
        <taxon>Actinomycetes</taxon>
        <taxon>Mycobacteriales</taxon>
        <taxon>Gordoniaceae</taxon>
        <taxon>Gordonia</taxon>
    </lineage>
</organism>
<dbReference type="InterPro" id="IPR051794">
    <property type="entry name" value="PG_Endopeptidase_C40"/>
</dbReference>
<evidence type="ECO:0000313" key="6">
    <source>
        <dbReference type="EMBL" id="QHN35715.1"/>
    </source>
</evidence>
<feature type="domain" description="NlpC/P60" evidence="5">
    <location>
        <begin position="93"/>
        <end position="206"/>
    </location>
</feature>
<proteinExistence type="inferred from homology"/>
<evidence type="ECO:0000313" key="7">
    <source>
        <dbReference type="Proteomes" id="UP001059836"/>
    </source>
</evidence>
<dbReference type="Pfam" id="PF00877">
    <property type="entry name" value="NLPC_P60"/>
    <property type="match status" value="1"/>
</dbReference>
<dbReference type="Gene3D" id="3.90.1720.10">
    <property type="entry name" value="endopeptidase domain like (from Nostoc punctiforme)"/>
    <property type="match status" value="1"/>
</dbReference>
<sequence length="206" mass="21602">MAKHRLEQPARTGKLAKSALIAGSLSIGSLGVAAGAAEAAPVTIPNLGTFEIPGINEKQIPKELRELSAKIAPKVAPNTHGKIRPRTVLAPSESTGEKAVRYASTKIGSPYSYGAAGPSAFDCSGLVYWSYQQAGKVIPRDSYGQLGGGHAVNYADAQPGDVLIFNGGGHAGIYEGNGIFIHSSTYGVPVQRDSVKEWNLVGVRRY</sequence>
<comment type="similarity">
    <text evidence="1">Belongs to the peptidase C40 family.</text>
</comment>
<dbReference type="RefSeq" id="WP_213243803.1">
    <property type="nucleotide sequence ID" value="NZ_CP045806.1"/>
</dbReference>
<dbReference type="GO" id="GO:0016787">
    <property type="term" value="F:hydrolase activity"/>
    <property type="evidence" value="ECO:0007669"/>
    <property type="project" value="UniProtKB-KW"/>
</dbReference>